<dbReference type="RefSeq" id="WP_041476896.1">
    <property type="nucleotide sequence ID" value="NZ_AP031608.1"/>
</dbReference>
<gene>
    <name evidence="1" type="ORF">CULCOIPH005_01600</name>
</gene>
<evidence type="ECO:0000313" key="2">
    <source>
        <dbReference type="Proteomes" id="UP001205910"/>
    </source>
</evidence>
<reference evidence="1 2" key="1">
    <citation type="submission" date="2021-11" db="EMBL/GenBank/DDBJ databases">
        <title>Whole genome sequences of diphtheriae toxin producing Corynebacterium ulcerans isolates from cats in Osaka, Japan.</title>
        <authorList>
            <person name="Umeda K."/>
            <person name="Hirai Y."/>
        </authorList>
    </citation>
    <scope>NUCLEOTIDE SEQUENCE [LARGE SCALE GENOMIC DNA]</scope>
    <source>
        <strain evidence="1 2">12109B-1</strain>
    </source>
</reference>
<proteinExistence type="predicted"/>
<comment type="caution">
    <text evidence="1">The sequence shown here is derived from an EMBL/GenBank/DDBJ whole genome shotgun (WGS) entry which is preliminary data.</text>
</comment>
<accession>A0ABD0BHA5</accession>
<dbReference type="AlphaFoldDB" id="A0ABD0BHA5"/>
<protein>
    <submittedName>
        <fullName evidence="1">Uncharacterized protein</fullName>
    </submittedName>
</protein>
<sequence>MGFIFNNNEKITFLGDNFDDENKASWFWLMAASDKIRKHAKEFWQQARIQCDAPGEETFITQPKVYLINGEAACSFLVISCRSCLAKQVDGSTEQIEEIVATGSQIKPRLRLVVDPTP</sequence>
<organism evidence="1 2">
    <name type="scientific">Corynebacterium ulcerans</name>
    <dbReference type="NCBI Taxonomy" id="65058"/>
    <lineage>
        <taxon>Bacteria</taxon>
        <taxon>Bacillati</taxon>
        <taxon>Actinomycetota</taxon>
        <taxon>Actinomycetes</taxon>
        <taxon>Mycobacteriales</taxon>
        <taxon>Corynebacteriaceae</taxon>
        <taxon>Corynebacterium</taxon>
    </lineage>
</organism>
<name>A0ABD0BHA5_CORUL</name>
<dbReference type="EMBL" id="BQFK01000001">
    <property type="protein sequence ID" value="GJJ41971.1"/>
    <property type="molecule type" value="Genomic_DNA"/>
</dbReference>
<dbReference type="Proteomes" id="UP001205910">
    <property type="component" value="Unassembled WGS sequence"/>
</dbReference>
<evidence type="ECO:0000313" key="1">
    <source>
        <dbReference type="EMBL" id="GJJ41971.1"/>
    </source>
</evidence>